<dbReference type="EMBL" id="WNVM01000694">
    <property type="protein sequence ID" value="MDZ5010714.1"/>
    <property type="molecule type" value="Genomic_DNA"/>
</dbReference>
<comment type="caution">
    <text evidence="2">The sequence shown here is derived from an EMBL/GenBank/DDBJ whole genome shotgun (WGS) entry which is preliminary data.</text>
</comment>
<evidence type="ECO:0000313" key="2">
    <source>
        <dbReference type="EMBL" id="MDZ5010714.1"/>
    </source>
</evidence>
<keyword evidence="1" id="KW-1133">Transmembrane helix</keyword>
<gene>
    <name evidence="2" type="ORF">GNF77_17805</name>
</gene>
<sequence length="60" mass="6513">MSSLLKFIAGMGEITMFVTPLTLVIGIINAKKKPKGESKGYTIMAVISAYLIIVPLIWNS</sequence>
<protein>
    <submittedName>
        <fullName evidence="2">Uncharacterized protein</fullName>
    </submittedName>
</protein>
<feature type="transmembrane region" description="Helical" evidence="1">
    <location>
        <begin position="6"/>
        <end position="28"/>
    </location>
</feature>
<accession>A0AAW9IM73</accession>
<evidence type="ECO:0000313" key="3">
    <source>
        <dbReference type="Proteomes" id="UP001292368"/>
    </source>
</evidence>
<keyword evidence="1" id="KW-0812">Transmembrane</keyword>
<feature type="transmembrane region" description="Helical" evidence="1">
    <location>
        <begin position="40"/>
        <end position="58"/>
    </location>
</feature>
<dbReference type="RefSeq" id="WP_322382488.1">
    <property type="nucleotide sequence ID" value="NZ_WNVM01000694.1"/>
</dbReference>
<proteinExistence type="predicted"/>
<name>A0AAW9IM73_CLOPF</name>
<organism evidence="2 3">
    <name type="scientific">Clostridium perfringens</name>
    <dbReference type="NCBI Taxonomy" id="1502"/>
    <lineage>
        <taxon>Bacteria</taxon>
        <taxon>Bacillati</taxon>
        <taxon>Bacillota</taxon>
        <taxon>Clostridia</taxon>
        <taxon>Eubacteriales</taxon>
        <taxon>Clostridiaceae</taxon>
        <taxon>Clostridium</taxon>
    </lineage>
</organism>
<dbReference type="AlphaFoldDB" id="A0AAW9IM73"/>
<evidence type="ECO:0000256" key="1">
    <source>
        <dbReference type="SAM" id="Phobius"/>
    </source>
</evidence>
<dbReference type="Proteomes" id="UP001292368">
    <property type="component" value="Unassembled WGS sequence"/>
</dbReference>
<keyword evidence="1" id="KW-0472">Membrane</keyword>
<reference evidence="2" key="1">
    <citation type="submission" date="2019-11" db="EMBL/GenBank/DDBJ databases">
        <title>Characterization of Clostridium perfringens isolates from swine manure treated agricultural soils.</title>
        <authorList>
            <person name="Wushke S.T."/>
        </authorList>
    </citation>
    <scope>NUCLEOTIDE SEQUENCE</scope>
    <source>
        <strain evidence="2">V2</strain>
    </source>
</reference>